<dbReference type="EMBL" id="WODA01000024">
    <property type="protein sequence ID" value="MUN08144.1"/>
    <property type="molecule type" value="Genomic_DNA"/>
</dbReference>
<comment type="caution">
    <text evidence="1">The sequence shown here is derived from an EMBL/GenBank/DDBJ whole genome shotgun (WGS) entry which is preliminary data.</text>
</comment>
<dbReference type="OrthoDB" id="3677745at2"/>
<proteinExistence type="predicted"/>
<organism evidence="1 2">
    <name type="scientific">Agromyces luteolus</name>
    <dbReference type="NCBI Taxonomy" id="88373"/>
    <lineage>
        <taxon>Bacteria</taxon>
        <taxon>Bacillati</taxon>
        <taxon>Actinomycetota</taxon>
        <taxon>Actinomycetes</taxon>
        <taxon>Micrococcales</taxon>
        <taxon>Microbacteriaceae</taxon>
        <taxon>Agromyces</taxon>
    </lineage>
</organism>
<accession>A0A7C9HMD1</accession>
<gene>
    <name evidence="1" type="ORF">GLX25_13570</name>
</gene>
<protein>
    <submittedName>
        <fullName evidence="1">Uncharacterized protein</fullName>
    </submittedName>
</protein>
<evidence type="ECO:0000313" key="2">
    <source>
        <dbReference type="Proteomes" id="UP000480122"/>
    </source>
</evidence>
<dbReference type="Proteomes" id="UP000480122">
    <property type="component" value="Unassembled WGS sequence"/>
</dbReference>
<name>A0A7C9HMD1_9MICO</name>
<keyword evidence="2" id="KW-1185">Reference proteome</keyword>
<dbReference type="AlphaFoldDB" id="A0A7C9HMD1"/>
<reference evidence="1 2" key="1">
    <citation type="submission" date="2019-11" db="EMBL/GenBank/DDBJ databases">
        <title>Agromyces kandeliae sp. nov., isolated from mangrove soil.</title>
        <authorList>
            <person name="Wang R."/>
        </authorList>
    </citation>
    <scope>NUCLEOTIDE SEQUENCE [LARGE SCALE GENOMIC DNA]</scope>
    <source>
        <strain evidence="1 2">JCM 11431</strain>
    </source>
</reference>
<dbReference type="RefSeq" id="WP_155843008.1">
    <property type="nucleotide sequence ID" value="NZ_BAAAIA010000015.1"/>
</dbReference>
<sequence length="418" mass="46002">MPLERDIPNVLASFRTTSRDLYRTGRVNEYAFEAEQGVLLLEDMADDYGAAGVIPVVQRALASTFRVLMRADDSNGVIQLVIGDLLALHAKLCAEAPPSPAKLVTWIQQQQFGELGEYFRIDAVDYADALGERGIARFESKLFERRAALALPFDSRPDAEWTNDGEWHARHAVLRNLQRLAVLHGDEEAIVRTHGGDMPKAYFRSDAAKALAEAGFSARAAVVAHEGMTLPGGPHQQQQCGELWRSLVADDPAQAADAAAQVFERWPTAANATAWQHADPASWPDRRESAIETLRARPRELLAYLLDTGDLRRAWSEALLATEAGTGRILPDQWDELVDRYLTIDPAAALPVMAQLIDDRLVQAVSRVYPGAVRRMKKLRAAAVKAGMPELADALLAELRAKYARRPSLIARMDAAGV</sequence>
<evidence type="ECO:0000313" key="1">
    <source>
        <dbReference type="EMBL" id="MUN08144.1"/>
    </source>
</evidence>